<dbReference type="Gene3D" id="3.40.50.10810">
    <property type="entry name" value="Tandem AAA-ATPase domain"/>
    <property type="match status" value="1"/>
</dbReference>
<dbReference type="InterPro" id="IPR038718">
    <property type="entry name" value="SNF2-like_sf"/>
</dbReference>
<dbReference type="GO" id="GO:0016887">
    <property type="term" value="F:ATP hydrolysis activity"/>
    <property type="evidence" value="ECO:0007669"/>
    <property type="project" value="TreeGrafter"/>
</dbReference>
<dbReference type="Proteomes" id="UP001206925">
    <property type="component" value="Unassembled WGS sequence"/>
</dbReference>
<dbReference type="GO" id="GO:0042393">
    <property type="term" value="F:histone binding"/>
    <property type="evidence" value="ECO:0007669"/>
    <property type="project" value="TreeGrafter"/>
</dbReference>
<dbReference type="GO" id="GO:0005524">
    <property type="term" value="F:ATP binding"/>
    <property type="evidence" value="ECO:0007669"/>
    <property type="project" value="InterPro"/>
</dbReference>
<evidence type="ECO:0000313" key="5">
    <source>
        <dbReference type="EMBL" id="KAI7753844.1"/>
    </source>
</evidence>
<dbReference type="InterPro" id="IPR000330">
    <property type="entry name" value="SNF2_N"/>
</dbReference>
<dbReference type="PANTHER" id="PTHR45623:SF46">
    <property type="entry name" value="SNF2-RELATED DOMAIN, P-LOOP CONTAINING NUCLEOSIDE TRIPHOSPHATE HYDROLASE-RELATED"/>
    <property type="match status" value="1"/>
</dbReference>
<dbReference type="Pfam" id="PF00176">
    <property type="entry name" value="SNF2-rel_dom"/>
    <property type="match status" value="1"/>
</dbReference>
<dbReference type="GO" id="GO:0000785">
    <property type="term" value="C:chromatin"/>
    <property type="evidence" value="ECO:0007669"/>
    <property type="project" value="TreeGrafter"/>
</dbReference>
<dbReference type="InterPro" id="IPR014001">
    <property type="entry name" value="Helicase_ATP-bd"/>
</dbReference>
<proteinExistence type="predicted"/>
<feature type="compositionally biased region" description="Low complexity" evidence="3">
    <location>
        <begin position="486"/>
        <end position="499"/>
    </location>
</feature>
<comment type="subcellular location">
    <subcellularLocation>
        <location evidence="1">Nucleus</location>
    </subcellularLocation>
</comment>
<dbReference type="PANTHER" id="PTHR45623">
    <property type="entry name" value="CHROMODOMAIN-HELICASE-DNA-BINDING PROTEIN 3-RELATED-RELATED"/>
    <property type="match status" value="1"/>
</dbReference>
<keyword evidence="6" id="KW-1185">Reference proteome</keyword>
<dbReference type="GO" id="GO:0003677">
    <property type="term" value="F:DNA binding"/>
    <property type="evidence" value="ECO:0007669"/>
    <property type="project" value="TreeGrafter"/>
</dbReference>
<evidence type="ECO:0000256" key="2">
    <source>
        <dbReference type="ARBA" id="ARBA00023242"/>
    </source>
</evidence>
<reference evidence="5" key="1">
    <citation type="submission" date="2022-06" db="EMBL/GenBank/DDBJ databases">
        <title>Uncovering the hologenomic basis of an extraordinary plant invasion.</title>
        <authorList>
            <person name="Bieker V.C."/>
            <person name="Martin M.D."/>
            <person name="Gilbert T."/>
            <person name="Hodgins K."/>
            <person name="Battlay P."/>
            <person name="Petersen B."/>
            <person name="Wilson J."/>
        </authorList>
    </citation>
    <scope>NUCLEOTIDE SEQUENCE</scope>
    <source>
        <strain evidence="5">AA19_3_7</strain>
        <tissue evidence="5">Leaf</tissue>
    </source>
</reference>
<dbReference type="EMBL" id="JAMZMK010005258">
    <property type="protein sequence ID" value="KAI7753844.1"/>
    <property type="molecule type" value="Genomic_DNA"/>
</dbReference>
<dbReference type="SUPFAM" id="SSF52540">
    <property type="entry name" value="P-loop containing nucleoside triphosphate hydrolases"/>
    <property type="match status" value="1"/>
</dbReference>
<comment type="caution">
    <text evidence="5">The sequence shown here is derived from an EMBL/GenBank/DDBJ whole genome shotgun (WGS) entry which is preliminary data.</text>
</comment>
<name>A0AAD5D6L8_AMBAR</name>
<accession>A0AAD5D6L8</accession>
<protein>
    <recommendedName>
        <fullName evidence="4">Helicase ATP-binding domain-containing protein</fullName>
    </recommendedName>
</protein>
<dbReference type="InterPro" id="IPR027417">
    <property type="entry name" value="P-loop_NTPase"/>
</dbReference>
<feature type="region of interest" description="Disordered" evidence="3">
    <location>
        <begin position="483"/>
        <end position="506"/>
    </location>
</feature>
<sequence length="689" mass="74428">FFAVIPISPTRPQDTYRRIDPLPNSNMELMPRVDCYYFTGFVLFSTVSRSGIEGHIIYLGFQGNHFIPYITQMSTSKTPPLQPASSSKRKRKYSNWDTQKTGGLSSRQVSYRASMLAKRNGAVSSNATLHVHLPACASSQQSCVSLPASVSSRQSYVPSPACVSSQQSSVPMPACVSSRQSHVPLPACVSSQQSHVPLPVCVSSRQSSVPSPACASSQQSHVPSPACASSQQSHVPLPACVSTQQSHVPLPACASSRQSPVPLPAYASSQQLPVPLRACASSRQSPVPLPACASSRQSHIPSPACASSRQSPVPLPVCASSQQSPVPSPACTSSQQSPVPLPACASSQQSHVPLPSCTSSRQSPVPLPACAPSQQSHVPSPACVSSQQSPVPLPACPSSRQSHVPLPACTSSQQSQTPIKSPSYIHSRDCNLVCQYCGSYFWHGERVISFSTKRPVKFIRCCKGAISDPVAEESCSGSTLTKQRLSSEQGSGESVQQSGTKDKIESGRSELADIQFEVSTEIQNNILPYVNKLRDHQNRGQNAVLFDGQDRLVKVVSFVSSLLDNITKPILIIASSSALLLWEMEFFKWSKLIKVVTYRGNKDIRAAIRGSKFQVLLSSPDSVVEDMETLEHIKWELLVIDECQCPAISTHLKKFQMLLADMRLLTVSGEPMVCFSFRLSPNGSTIKRR</sequence>
<feature type="non-terminal residue" evidence="5">
    <location>
        <position position="1"/>
    </location>
</feature>
<feature type="region of interest" description="Disordered" evidence="3">
    <location>
        <begin position="76"/>
        <end position="101"/>
    </location>
</feature>
<feature type="domain" description="Helicase ATP-binding" evidence="4">
    <location>
        <begin position="535"/>
        <end position="659"/>
    </location>
</feature>
<evidence type="ECO:0000313" key="6">
    <source>
        <dbReference type="Proteomes" id="UP001206925"/>
    </source>
</evidence>
<dbReference type="GO" id="GO:0140658">
    <property type="term" value="F:ATP-dependent chromatin remodeler activity"/>
    <property type="evidence" value="ECO:0007669"/>
    <property type="project" value="TreeGrafter"/>
</dbReference>
<evidence type="ECO:0000256" key="1">
    <source>
        <dbReference type="ARBA" id="ARBA00004123"/>
    </source>
</evidence>
<dbReference type="GO" id="GO:0005634">
    <property type="term" value="C:nucleus"/>
    <property type="evidence" value="ECO:0007669"/>
    <property type="project" value="UniProtKB-SubCell"/>
</dbReference>
<evidence type="ECO:0000259" key="4">
    <source>
        <dbReference type="PROSITE" id="PS51192"/>
    </source>
</evidence>
<evidence type="ECO:0000256" key="3">
    <source>
        <dbReference type="SAM" id="MobiDB-lite"/>
    </source>
</evidence>
<keyword evidence="2" id="KW-0539">Nucleus</keyword>
<gene>
    <name evidence="5" type="ORF">M8C21_031998</name>
</gene>
<dbReference type="AlphaFoldDB" id="A0AAD5D6L8"/>
<organism evidence="5 6">
    <name type="scientific">Ambrosia artemisiifolia</name>
    <name type="common">Common ragweed</name>
    <dbReference type="NCBI Taxonomy" id="4212"/>
    <lineage>
        <taxon>Eukaryota</taxon>
        <taxon>Viridiplantae</taxon>
        <taxon>Streptophyta</taxon>
        <taxon>Embryophyta</taxon>
        <taxon>Tracheophyta</taxon>
        <taxon>Spermatophyta</taxon>
        <taxon>Magnoliopsida</taxon>
        <taxon>eudicotyledons</taxon>
        <taxon>Gunneridae</taxon>
        <taxon>Pentapetalae</taxon>
        <taxon>asterids</taxon>
        <taxon>campanulids</taxon>
        <taxon>Asterales</taxon>
        <taxon>Asteraceae</taxon>
        <taxon>Asteroideae</taxon>
        <taxon>Heliantheae alliance</taxon>
        <taxon>Heliantheae</taxon>
        <taxon>Ambrosia</taxon>
    </lineage>
</organism>
<dbReference type="GO" id="GO:0003682">
    <property type="term" value="F:chromatin binding"/>
    <property type="evidence" value="ECO:0007669"/>
    <property type="project" value="TreeGrafter"/>
</dbReference>
<dbReference type="PROSITE" id="PS51192">
    <property type="entry name" value="HELICASE_ATP_BIND_1"/>
    <property type="match status" value="1"/>
</dbReference>
<feature type="compositionally biased region" description="Polar residues" evidence="3">
    <location>
        <begin position="76"/>
        <end position="86"/>
    </location>
</feature>